<dbReference type="Proteomes" id="UP001055125">
    <property type="component" value="Unassembled WGS sequence"/>
</dbReference>
<evidence type="ECO:0000313" key="3">
    <source>
        <dbReference type="Proteomes" id="UP001055125"/>
    </source>
</evidence>
<name>A0ABQ4S2G2_9HYPH</name>
<dbReference type="EMBL" id="BPQP01000088">
    <property type="protein sequence ID" value="GJD97311.1"/>
    <property type="molecule type" value="Genomic_DNA"/>
</dbReference>
<evidence type="ECO:0000256" key="1">
    <source>
        <dbReference type="SAM" id="MobiDB-lite"/>
    </source>
</evidence>
<comment type="caution">
    <text evidence="2">The sequence shown here is derived from an EMBL/GenBank/DDBJ whole genome shotgun (WGS) entry which is preliminary data.</text>
</comment>
<keyword evidence="3" id="KW-1185">Reference proteome</keyword>
<reference evidence="2" key="2">
    <citation type="submission" date="2021-08" db="EMBL/GenBank/DDBJ databases">
        <authorList>
            <person name="Tani A."/>
            <person name="Ola A."/>
            <person name="Ogura Y."/>
            <person name="Katsura K."/>
            <person name="Hayashi T."/>
        </authorList>
    </citation>
    <scope>NUCLEOTIDE SEQUENCE</scope>
    <source>
        <strain evidence="2">DSM 19015</strain>
    </source>
</reference>
<accession>A0ABQ4S2G2</accession>
<gene>
    <name evidence="2" type="ORF">OCOJLMKI_4540</name>
</gene>
<protein>
    <submittedName>
        <fullName evidence="2">Uncharacterized protein</fullName>
    </submittedName>
</protein>
<evidence type="ECO:0000313" key="2">
    <source>
        <dbReference type="EMBL" id="GJD97311.1"/>
    </source>
</evidence>
<feature type="compositionally biased region" description="Basic and acidic residues" evidence="1">
    <location>
        <begin position="1"/>
        <end position="20"/>
    </location>
</feature>
<sequence length="139" mass="14785">MRNREEAPGPRDDAKPEAQREAPQTDAGGAKVDAWGTGLTRGTQFGSGFTEPLAKPSPVLRDEGDAGSFETGTKAGVGLYQQSRLPVFNPATFTRFDHSVNALLQVVGGRIQAGVALNQAEQIDQVRADGQRRILSIPA</sequence>
<feature type="region of interest" description="Disordered" evidence="1">
    <location>
        <begin position="1"/>
        <end position="72"/>
    </location>
</feature>
<proteinExistence type="predicted"/>
<reference evidence="2" key="1">
    <citation type="journal article" date="2021" name="Front. Microbiol.">
        <title>Comprehensive Comparative Genomics and Phenotyping of Methylobacterium Species.</title>
        <authorList>
            <person name="Alessa O."/>
            <person name="Ogura Y."/>
            <person name="Fujitani Y."/>
            <person name="Takami H."/>
            <person name="Hayashi T."/>
            <person name="Sahin N."/>
            <person name="Tani A."/>
        </authorList>
    </citation>
    <scope>NUCLEOTIDE SEQUENCE</scope>
    <source>
        <strain evidence="2">DSM 19015</strain>
    </source>
</reference>
<organism evidence="2 3">
    <name type="scientific">Methylobacterium iners</name>
    <dbReference type="NCBI Taxonomy" id="418707"/>
    <lineage>
        <taxon>Bacteria</taxon>
        <taxon>Pseudomonadati</taxon>
        <taxon>Pseudomonadota</taxon>
        <taxon>Alphaproteobacteria</taxon>
        <taxon>Hyphomicrobiales</taxon>
        <taxon>Methylobacteriaceae</taxon>
        <taxon>Methylobacterium</taxon>
    </lineage>
</organism>